<keyword evidence="4" id="KW-1133">Transmembrane helix</keyword>
<comment type="caution">
    <text evidence="6">The sequence shown here is derived from an EMBL/GenBank/DDBJ whole genome shotgun (WGS) entry which is preliminary data.</text>
</comment>
<dbReference type="Gene3D" id="3.80.10.10">
    <property type="entry name" value="Ribonuclease Inhibitor"/>
    <property type="match status" value="2"/>
</dbReference>
<protein>
    <submittedName>
        <fullName evidence="6">Uncharacterized protein</fullName>
    </submittedName>
</protein>
<keyword evidence="3" id="KW-0677">Repeat</keyword>
<dbReference type="Proteomes" id="UP001461498">
    <property type="component" value="Unassembled WGS sequence"/>
</dbReference>
<dbReference type="InterPro" id="IPR050328">
    <property type="entry name" value="Dev_Immune_Receptor"/>
</dbReference>
<dbReference type="GO" id="GO:0031012">
    <property type="term" value="C:extracellular matrix"/>
    <property type="evidence" value="ECO:0007669"/>
    <property type="project" value="TreeGrafter"/>
</dbReference>
<feature type="signal peptide" evidence="5">
    <location>
        <begin position="1"/>
        <end position="19"/>
    </location>
</feature>
<dbReference type="InterPro" id="IPR001611">
    <property type="entry name" value="Leu-rich_rpt"/>
</dbReference>
<keyword evidence="7" id="KW-1185">Reference proteome</keyword>
<dbReference type="PROSITE" id="PS51450">
    <property type="entry name" value="LRR"/>
    <property type="match status" value="1"/>
</dbReference>
<feature type="chain" id="PRO_5043385110" evidence="5">
    <location>
        <begin position="20"/>
        <end position="407"/>
    </location>
</feature>
<name>A0AAW1CXH2_9HEMI</name>
<evidence type="ECO:0000256" key="1">
    <source>
        <dbReference type="ARBA" id="ARBA00022614"/>
    </source>
</evidence>
<proteinExistence type="predicted"/>
<organism evidence="6 7">
    <name type="scientific">Rhynocoris fuscipes</name>
    <dbReference type="NCBI Taxonomy" id="488301"/>
    <lineage>
        <taxon>Eukaryota</taxon>
        <taxon>Metazoa</taxon>
        <taxon>Ecdysozoa</taxon>
        <taxon>Arthropoda</taxon>
        <taxon>Hexapoda</taxon>
        <taxon>Insecta</taxon>
        <taxon>Pterygota</taxon>
        <taxon>Neoptera</taxon>
        <taxon>Paraneoptera</taxon>
        <taxon>Hemiptera</taxon>
        <taxon>Heteroptera</taxon>
        <taxon>Panheteroptera</taxon>
        <taxon>Cimicomorpha</taxon>
        <taxon>Reduviidae</taxon>
        <taxon>Harpactorinae</taxon>
        <taxon>Harpactorini</taxon>
        <taxon>Rhynocoris</taxon>
    </lineage>
</organism>
<keyword evidence="4" id="KW-0812">Transmembrane</keyword>
<dbReference type="SMART" id="SM00369">
    <property type="entry name" value="LRR_TYP"/>
    <property type="match status" value="3"/>
</dbReference>
<feature type="transmembrane region" description="Helical" evidence="4">
    <location>
        <begin position="356"/>
        <end position="376"/>
    </location>
</feature>
<dbReference type="EMBL" id="JAPXFL010000008">
    <property type="protein sequence ID" value="KAK9502240.1"/>
    <property type="molecule type" value="Genomic_DNA"/>
</dbReference>
<dbReference type="InterPro" id="IPR032675">
    <property type="entry name" value="LRR_dom_sf"/>
</dbReference>
<dbReference type="GO" id="GO:0005615">
    <property type="term" value="C:extracellular space"/>
    <property type="evidence" value="ECO:0007669"/>
    <property type="project" value="TreeGrafter"/>
</dbReference>
<dbReference type="Pfam" id="PF00560">
    <property type="entry name" value="LRR_1"/>
    <property type="match status" value="1"/>
</dbReference>
<dbReference type="PANTHER" id="PTHR24373">
    <property type="entry name" value="SLIT RELATED LEUCINE-RICH REPEAT NEURONAL PROTEIN"/>
    <property type="match status" value="1"/>
</dbReference>
<sequence>MLNYFLITLLLFFTRSALTALQSPNCTVEHVSATSWSVNCSYLNLNYFPQHLLAQPIKNLTFVYNNLNSTTKFGVWKDLEHLNIAFNKLTYISNETFKGLDKLIYLNISFNDIKFLRDDTFNDLPILKILDISGNRELGGDPSSLENALNGTLYRGLKKLYLADLNMHEIKDNFFDRAQLSLLDLSNNYLTTLPAFPKSLTVLDISNNSFDKISYHPFNHSNKIYTIIAENNKNLTEITSESFHRLPDLKYVSFKGCSKLETLNYGTFYFNENLQYLSIASCNFKTLQPEMYPIFVRTDVLDLQDNPWQCTASIKWFYKLDIPQNMTENLRCATPKNMSLIYYYSPKRHHEILRTVLGVLVIFVFIFFGAGIFFAYQVERKRKLTHPYMPLGRGAPVSSPIYISTVV</sequence>
<evidence type="ECO:0000256" key="2">
    <source>
        <dbReference type="ARBA" id="ARBA00022729"/>
    </source>
</evidence>
<evidence type="ECO:0000313" key="6">
    <source>
        <dbReference type="EMBL" id="KAK9502240.1"/>
    </source>
</evidence>
<dbReference type="InterPro" id="IPR003591">
    <property type="entry name" value="Leu-rich_rpt_typical-subtyp"/>
</dbReference>
<dbReference type="SUPFAM" id="SSF52058">
    <property type="entry name" value="L domain-like"/>
    <property type="match status" value="1"/>
</dbReference>
<dbReference type="Pfam" id="PF13855">
    <property type="entry name" value="LRR_8"/>
    <property type="match status" value="1"/>
</dbReference>
<evidence type="ECO:0000256" key="3">
    <source>
        <dbReference type="ARBA" id="ARBA00022737"/>
    </source>
</evidence>
<dbReference type="PANTHER" id="PTHR24373:SF375">
    <property type="entry name" value="TRANSMEMBRANE PROTEIN, PUTATIVE-RELATED"/>
    <property type="match status" value="1"/>
</dbReference>
<keyword evidence="4" id="KW-0472">Membrane</keyword>
<gene>
    <name evidence="6" type="ORF">O3M35_011046</name>
</gene>
<evidence type="ECO:0000256" key="5">
    <source>
        <dbReference type="SAM" id="SignalP"/>
    </source>
</evidence>
<keyword evidence="2 5" id="KW-0732">Signal</keyword>
<dbReference type="AlphaFoldDB" id="A0AAW1CXH2"/>
<keyword evidence="1" id="KW-0433">Leucine-rich repeat</keyword>
<accession>A0AAW1CXH2</accession>
<reference evidence="6 7" key="1">
    <citation type="submission" date="2022-12" db="EMBL/GenBank/DDBJ databases">
        <title>Chromosome-level genome assembly of true bugs.</title>
        <authorList>
            <person name="Ma L."/>
            <person name="Li H."/>
        </authorList>
    </citation>
    <scope>NUCLEOTIDE SEQUENCE [LARGE SCALE GENOMIC DNA]</scope>
    <source>
        <strain evidence="6">Lab_2022b</strain>
    </source>
</reference>
<evidence type="ECO:0000313" key="7">
    <source>
        <dbReference type="Proteomes" id="UP001461498"/>
    </source>
</evidence>
<evidence type="ECO:0000256" key="4">
    <source>
        <dbReference type="SAM" id="Phobius"/>
    </source>
</evidence>